<dbReference type="Proteomes" id="UP000596660">
    <property type="component" value="Unplaced"/>
</dbReference>
<accession>A0A803MVB3</accession>
<evidence type="ECO:0000256" key="1">
    <source>
        <dbReference type="SAM" id="MobiDB-lite"/>
    </source>
</evidence>
<name>A0A803MVB3_CHEQI</name>
<proteinExistence type="predicted"/>
<feature type="compositionally biased region" description="Polar residues" evidence="1">
    <location>
        <begin position="252"/>
        <end position="268"/>
    </location>
</feature>
<sequence>MEQTSGELSAASGTACNPHRWWSRGWNLMEVERLLFQCESGVLVAGAVRCLESQCLKVEQGFALVMDEERILKIHYCGNCVDLTIDDVDKCLLINVINDMCEEFANRGFELPEYPGLHYCYNEKAFNLVDDGTMMKMFGTMQSKEIDLWASTSATMPDFATGSTFAIGSPLVAEPSSACPEPPFTSPNEAGPSNSSISKPGSSKPGTFKSGPPKHFRPKLTTWKNIKPTQVEHPCSGLRTLSIVEPVRRSPRLTNSLSPQKFTPSFSQPRRLPRMLEEISPHSPPHITLGDGDFFHPSNSESQILSPAPRRSPRLLQANPSPSLSQAPLRPPQINQNESPSEPTRKTRTCQSRVLLFLHGKKLPNSTARLKGVFVPHSQSSQTTPEGGSGRSAAGLGAVKWFKEVGPLDRWTRWKFDPRLSSDENTNNFVESFNNTIGVDSSYPILTLLEGIRRIAMKCNFGFISPQCFKTLHITFIHPLEKPQSLHLKNAFLGLRVVVEIFNFASFGGLQKHRGLKNCKEHDKLEGNEQRELDMASCFN</sequence>
<dbReference type="Gramene" id="AUR62035840-RA">
    <property type="protein sequence ID" value="AUR62035840-RA:cds"/>
    <property type="gene ID" value="AUR62035840"/>
</dbReference>
<reference evidence="2" key="1">
    <citation type="journal article" date="2017" name="Nature">
        <title>The genome of Chenopodium quinoa.</title>
        <authorList>
            <person name="Jarvis D.E."/>
            <person name="Ho Y.S."/>
            <person name="Lightfoot D.J."/>
            <person name="Schmoeckel S.M."/>
            <person name="Li B."/>
            <person name="Borm T.J.A."/>
            <person name="Ohyanagi H."/>
            <person name="Mineta K."/>
            <person name="Michell C.T."/>
            <person name="Saber N."/>
            <person name="Kharbatia N.M."/>
            <person name="Rupper R.R."/>
            <person name="Sharp A.R."/>
            <person name="Dally N."/>
            <person name="Boughton B.A."/>
            <person name="Woo Y.H."/>
            <person name="Gao G."/>
            <person name="Schijlen E.G.W.M."/>
            <person name="Guo X."/>
            <person name="Momin A.A."/>
            <person name="Negrao S."/>
            <person name="Al-Babili S."/>
            <person name="Gehring C."/>
            <person name="Roessner U."/>
            <person name="Jung C."/>
            <person name="Murphy K."/>
            <person name="Arold S.T."/>
            <person name="Gojobori T."/>
            <person name="van der Linden C.G."/>
            <person name="van Loo E.N."/>
            <person name="Jellen E.N."/>
            <person name="Maughan P.J."/>
            <person name="Tester M."/>
        </authorList>
    </citation>
    <scope>NUCLEOTIDE SEQUENCE [LARGE SCALE GENOMIC DNA]</scope>
    <source>
        <strain evidence="2">cv. PI 614886</strain>
    </source>
</reference>
<feature type="compositionally biased region" description="Low complexity" evidence="1">
    <location>
        <begin position="191"/>
        <end position="206"/>
    </location>
</feature>
<dbReference type="AlphaFoldDB" id="A0A803MVB3"/>
<evidence type="ECO:0000313" key="2">
    <source>
        <dbReference type="EnsemblPlants" id="AUR62035840-RA:cds"/>
    </source>
</evidence>
<protein>
    <submittedName>
        <fullName evidence="2">Uncharacterized protein</fullName>
    </submittedName>
</protein>
<reference evidence="2" key="2">
    <citation type="submission" date="2021-03" db="UniProtKB">
        <authorList>
            <consortium name="EnsemblPlants"/>
        </authorList>
    </citation>
    <scope>IDENTIFICATION</scope>
</reference>
<dbReference type="EnsemblPlants" id="AUR62035840-RA">
    <property type="protein sequence ID" value="AUR62035840-RA:cds"/>
    <property type="gene ID" value="AUR62035840"/>
</dbReference>
<feature type="region of interest" description="Disordered" evidence="1">
    <location>
        <begin position="251"/>
        <end position="348"/>
    </location>
</feature>
<keyword evidence="3" id="KW-1185">Reference proteome</keyword>
<organism evidence="2 3">
    <name type="scientific">Chenopodium quinoa</name>
    <name type="common">Quinoa</name>
    <dbReference type="NCBI Taxonomy" id="63459"/>
    <lineage>
        <taxon>Eukaryota</taxon>
        <taxon>Viridiplantae</taxon>
        <taxon>Streptophyta</taxon>
        <taxon>Embryophyta</taxon>
        <taxon>Tracheophyta</taxon>
        <taxon>Spermatophyta</taxon>
        <taxon>Magnoliopsida</taxon>
        <taxon>eudicotyledons</taxon>
        <taxon>Gunneridae</taxon>
        <taxon>Pentapetalae</taxon>
        <taxon>Caryophyllales</taxon>
        <taxon>Chenopodiaceae</taxon>
        <taxon>Chenopodioideae</taxon>
        <taxon>Atripliceae</taxon>
        <taxon>Chenopodium</taxon>
    </lineage>
</organism>
<feature type="compositionally biased region" description="Polar residues" evidence="1">
    <location>
        <begin position="333"/>
        <end position="342"/>
    </location>
</feature>
<feature type="region of interest" description="Disordered" evidence="1">
    <location>
        <begin position="176"/>
        <end position="228"/>
    </location>
</feature>
<evidence type="ECO:0000313" key="3">
    <source>
        <dbReference type="Proteomes" id="UP000596660"/>
    </source>
</evidence>